<protein>
    <recommendedName>
        <fullName evidence="3">Transposase</fullName>
    </recommendedName>
</protein>
<evidence type="ECO:0008006" key="3">
    <source>
        <dbReference type="Google" id="ProtNLM"/>
    </source>
</evidence>
<evidence type="ECO:0000313" key="2">
    <source>
        <dbReference type="Proteomes" id="UP001293718"/>
    </source>
</evidence>
<organism evidence="1 2">
    <name type="scientific">Azohydromonas lata</name>
    <dbReference type="NCBI Taxonomy" id="45677"/>
    <lineage>
        <taxon>Bacteria</taxon>
        <taxon>Pseudomonadati</taxon>
        <taxon>Pseudomonadota</taxon>
        <taxon>Betaproteobacteria</taxon>
        <taxon>Burkholderiales</taxon>
        <taxon>Sphaerotilaceae</taxon>
        <taxon>Azohydromonas</taxon>
    </lineage>
</organism>
<evidence type="ECO:0000313" key="1">
    <source>
        <dbReference type="EMBL" id="MDZ5455816.1"/>
    </source>
</evidence>
<accession>A0ABU5I9N6</accession>
<name>A0ABU5I9N6_9BURK</name>
<keyword evidence="2" id="KW-1185">Reference proteome</keyword>
<gene>
    <name evidence="1" type="ORF">SM757_04455</name>
</gene>
<dbReference type="RefSeq" id="WP_322464505.1">
    <property type="nucleotide sequence ID" value="NZ_JAXOJX010000004.1"/>
</dbReference>
<proteinExistence type="predicted"/>
<reference evidence="1 2" key="1">
    <citation type="submission" date="2023-11" db="EMBL/GenBank/DDBJ databases">
        <title>Draft genome of Azohydromonas lata strain H1 (DSM1123), a polyhydroxyalkanoate producer.</title>
        <authorList>
            <person name="Traversa D."/>
            <person name="D'Addabbo P."/>
            <person name="Pazzani C."/>
            <person name="Manzari C."/>
            <person name="Chiara M."/>
            <person name="Scrascia M."/>
        </authorList>
    </citation>
    <scope>NUCLEOTIDE SEQUENCE [LARGE SCALE GENOMIC DNA]</scope>
    <source>
        <strain evidence="1 2">H1</strain>
    </source>
</reference>
<dbReference type="Proteomes" id="UP001293718">
    <property type="component" value="Unassembled WGS sequence"/>
</dbReference>
<comment type="caution">
    <text evidence="1">The sequence shown here is derived from an EMBL/GenBank/DDBJ whole genome shotgun (WGS) entry which is preliminary data.</text>
</comment>
<dbReference type="EMBL" id="JAXOJX010000004">
    <property type="protein sequence ID" value="MDZ5455816.1"/>
    <property type="molecule type" value="Genomic_DNA"/>
</dbReference>
<sequence>MKTMGHMRWSRLGANALLQVYCAVLNGADMLDFVRWYPRHRTSGFPAGSPSA</sequence>